<evidence type="ECO:0000256" key="1">
    <source>
        <dbReference type="ARBA" id="ARBA00022898"/>
    </source>
</evidence>
<evidence type="ECO:0000259" key="2">
    <source>
        <dbReference type="Pfam" id="PF00266"/>
    </source>
</evidence>
<sequence>MTQSLPPLFDPGDFAISPGIVHVCAGGESAPLRSHGPAVEAYLRDKAEGMVGRDAQEDVIGRVRARAGAVWSVPDGDIGFVANVAEGMSMLVESIDWRDGDTVCVEGSEYPSVVAPFLAAARRAPQVRFARGTGPDRIVAAIDSTTRLVAVSYVSYLNGERFDLARLRARADEVGALLVVDYTQAAGYLPIDASVADFAFSACYKWLLGVTGCALAFWNRARQPHWRPRTAGWYSLATGARPDYREGLALRPDALRFTRGNPSHVSLYVLDGALAYLERFRPEKIQAHVQALTTTLHERLRAAGLDPSTPADPARHGASICIDGDYGPHIPAELQRRGILLWGNRGRLRISFHGYNGETDIDRIMTELPAVLRG</sequence>
<name>A0A4R7CB97_9HYPH</name>
<evidence type="ECO:0000313" key="4">
    <source>
        <dbReference type="Proteomes" id="UP000295122"/>
    </source>
</evidence>
<organism evidence="3 4">
    <name type="scientific">Enterovirga rhinocerotis</name>
    <dbReference type="NCBI Taxonomy" id="1339210"/>
    <lineage>
        <taxon>Bacteria</taxon>
        <taxon>Pseudomonadati</taxon>
        <taxon>Pseudomonadota</taxon>
        <taxon>Alphaproteobacteria</taxon>
        <taxon>Hyphomicrobiales</taxon>
        <taxon>Methylobacteriaceae</taxon>
        <taxon>Enterovirga</taxon>
    </lineage>
</organism>
<dbReference type="Pfam" id="PF00266">
    <property type="entry name" value="Aminotran_5"/>
    <property type="match status" value="1"/>
</dbReference>
<keyword evidence="3" id="KW-0456">Lyase</keyword>
<keyword evidence="1" id="KW-0663">Pyridoxal phosphate</keyword>
<dbReference type="PANTHER" id="PTHR43586:SF15">
    <property type="entry name" value="BLR3095 PROTEIN"/>
    <property type="match status" value="1"/>
</dbReference>
<feature type="domain" description="Aminotransferase class V" evidence="2">
    <location>
        <begin position="63"/>
        <end position="363"/>
    </location>
</feature>
<evidence type="ECO:0000313" key="3">
    <source>
        <dbReference type="EMBL" id="TDR94346.1"/>
    </source>
</evidence>
<dbReference type="PANTHER" id="PTHR43586">
    <property type="entry name" value="CYSTEINE DESULFURASE"/>
    <property type="match status" value="1"/>
</dbReference>
<dbReference type="InterPro" id="IPR015424">
    <property type="entry name" value="PyrdxlP-dep_Trfase"/>
</dbReference>
<dbReference type="RefSeq" id="WP_166652382.1">
    <property type="nucleotide sequence ID" value="NZ_SNZR01000011.1"/>
</dbReference>
<dbReference type="Gene3D" id="3.90.1150.10">
    <property type="entry name" value="Aspartate Aminotransferase, domain 1"/>
    <property type="match status" value="1"/>
</dbReference>
<dbReference type="GO" id="GO:0016829">
    <property type="term" value="F:lyase activity"/>
    <property type="evidence" value="ECO:0007669"/>
    <property type="project" value="UniProtKB-KW"/>
</dbReference>
<gene>
    <name evidence="3" type="ORF">EV668_1631</name>
</gene>
<keyword evidence="4" id="KW-1185">Reference proteome</keyword>
<dbReference type="Gene3D" id="3.40.640.10">
    <property type="entry name" value="Type I PLP-dependent aspartate aminotransferase-like (Major domain)"/>
    <property type="match status" value="1"/>
</dbReference>
<reference evidence="3 4" key="1">
    <citation type="submission" date="2019-03" db="EMBL/GenBank/DDBJ databases">
        <title>Genomic Encyclopedia of Type Strains, Phase IV (KMG-IV): sequencing the most valuable type-strain genomes for metagenomic binning, comparative biology and taxonomic classification.</title>
        <authorList>
            <person name="Goeker M."/>
        </authorList>
    </citation>
    <scope>NUCLEOTIDE SEQUENCE [LARGE SCALE GENOMIC DNA]</scope>
    <source>
        <strain evidence="3 4">DSM 25903</strain>
    </source>
</reference>
<dbReference type="SUPFAM" id="SSF53383">
    <property type="entry name" value="PLP-dependent transferases"/>
    <property type="match status" value="1"/>
</dbReference>
<dbReference type="InterPro" id="IPR015422">
    <property type="entry name" value="PyrdxlP-dep_Trfase_small"/>
</dbReference>
<dbReference type="InterPro" id="IPR015421">
    <property type="entry name" value="PyrdxlP-dep_Trfase_major"/>
</dbReference>
<dbReference type="EMBL" id="SNZR01000011">
    <property type="protein sequence ID" value="TDR94346.1"/>
    <property type="molecule type" value="Genomic_DNA"/>
</dbReference>
<proteinExistence type="predicted"/>
<dbReference type="InterPro" id="IPR000192">
    <property type="entry name" value="Aminotrans_V_dom"/>
</dbReference>
<dbReference type="Proteomes" id="UP000295122">
    <property type="component" value="Unassembled WGS sequence"/>
</dbReference>
<comment type="caution">
    <text evidence="3">The sequence shown here is derived from an EMBL/GenBank/DDBJ whole genome shotgun (WGS) entry which is preliminary data.</text>
</comment>
<dbReference type="AlphaFoldDB" id="A0A4R7CB97"/>
<protein>
    <submittedName>
        <fullName evidence="3">Selenocysteine lyase/cysteine desulfurase</fullName>
    </submittedName>
</protein>
<accession>A0A4R7CB97</accession>